<feature type="transmembrane region" description="Helical" evidence="10">
    <location>
        <begin position="295"/>
        <end position="316"/>
    </location>
</feature>
<comment type="similarity">
    <text evidence="2">Belongs to the ABC transporter superfamily. ABCA family.</text>
</comment>
<feature type="transmembrane region" description="Helical" evidence="10">
    <location>
        <begin position="206"/>
        <end position="228"/>
    </location>
</feature>
<dbReference type="InterPro" id="IPR027417">
    <property type="entry name" value="P-loop_NTPase"/>
</dbReference>
<feature type="transmembrane region" description="Helical" evidence="10">
    <location>
        <begin position="395"/>
        <end position="414"/>
    </location>
</feature>
<keyword evidence="8 10" id="KW-1133">Transmembrane helix</keyword>
<evidence type="ECO:0000259" key="11">
    <source>
        <dbReference type="PROSITE" id="PS50893"/>
    </source>
</evidence>
<feature type="transmembrane region" description="Helical" evidence="10">
    <location>
        <begin position="1184"/>
        <end position="1203"/>
    </location>
</feature>
<protein>
    <recommendedName>
        <fullName evidence="11">ABC transporter domain-containing protein</fullName>
    </recommendedName>
</protein>
<feature type="transmembrane region" description="Helical" evidence="10">
    <location>
        <begin position="249"/>
        <end position="275"/>
    </location>
</feature>
<evidence type="ECO:0000256" key="10">
    <source>
        <dbReference type="SAM" id="Phobius"/>
    </source>
</evidence>
<evidence type="ECO:0000256" key="1">
    <source>
        <dbReference type="ARBA" id="ARBA00004141"/>
    </source>
</evidence>
<feature type="transmembrane region" description="Helical" evidence="10">
    <location>
        <begin position="851"/>
        <end position="875"/>
    </location>
</feature>
<dbReference type="Gene3D" id="3.40.50.300">
    <property type="entry name" value="P-loop containing nucleotide triphosphate hydrolases"/>
    <property type="match status" value="2"/>
</dbReference>
<keyword evidence="4 10" id="KW-0812">Transmembrane</keyword>
<evidence type="ECO:0000256" key="8">
    <source>
        <dbReference type="ARBA" id="ARBA00022989"/>
    </source>
</evidence>
<feature type="domain" description="ABC transporter" evidence="11">
    <location>
        <begin position="1363"/>
        <end position="1610"/>
    </location>
</feature>
<feature type="transmembrane region" description="Helical" evidence="10">
    <location>
        <begin position="1117"/>
        <end position="1141"/>
    </location>
</feature>
<dbReference type="EMBL" id="CAUYUJ010015553">
    <property type="protein sequence ID" value="CAK0855454.1"/>
    <property type="molecule type" value="Genomic_DNA"/>
</dbReference>
<dbReference type="InterPro" id="IPR003593">
    <property type="entry name" value="AAA+_ATPase"/>
</dbReference>
<dbReference type="PROSITE" id="PS00211">
    <property type="entry name" value="ABC_TRANSPORTER_1"/>
    <property type="match status" value="2"/>
</dbReference>
<dbReference type="SUPFAM" id="SSF52540">
    <property type="entry name" value="P-loop containing nucleoside triphosphate hydrolases"/>
    <property type="match status" value="2"/>
</dbReference>
<evidence type="ECO:0000256" key="7">
    <source>
        <dbReference type="ARBA" id="ARBA00022840"/>
    </source>
</evidence>
<evidence type="ECO:0000256" key="2">
    <source>
        <dbReference type="ARBA" id="ARBA00008869"/>
    </source>
</evidence>
<keyword evidence="13" id="KW-1185">Reference proteome</keyword>
<keyword evidence="7" id="KW-0067">ATP-binding</keyword>
<organism evidence="12 13">
    <name type="scientific">Prorocentrum cordatum</name>
    <dbReference type="NCBI Taxonomy" id="2364126"/>
    <lineage>
        <taxon>Eukaryota</taxon>
        <taxon>Sar</taxon>
        <taxon>Alveolata</taxon>
        <taxon>Dinophyceae</taxon>
        <taxon>Prorocentrales</taxon>
        <taxon>Prorocentraceae</taxon>
        <taxon>Prorocentrum</taxon>
    </lineage>
</organism>
<sequence length="1904" mass="205589">MEAPTTTCWECSTQPDCDPLDAWASTPAAIQSLLPVVRMFGSSEDLEEHMKKEDYGTVSEANGLYATDSICAAVVLESAACLNGTGGECSYTIRLNGTGLEAFAGTGTLEALRGTGWNWNDASSSGFTLGMMAYEQYFESTGFVHLQHYVDDYLLRPSPPTSNAELITPSWYFFVPFPRTSGTQWNPDLLDTFAGTGSTVGEDNDYGLVGMSAFGLLIFSYSIVSRALREKEDQLRDGMRMMGLSDTAYYLSIYIWAVTYFLIPSTVMTIIWQICPTVDEDGVLRMLDLFRKTDFIWVWLLCFFGLMANTSFGLMLVPLVGRARTGRILAPAMMYFLTYINFANPSSLAAKTATGLVPAVAYLNGICTWAKLEDLAIGLSASTLNVQVGQYSFGTSLWVLALDALLYFVIFWYLDQTAPYGTGHRPLWFPFTREYWAESCNCFERGESMTTSANEQDGEAFEQPTAAQLELTQENKTLEVVGLRKTFTAQGRTIAAVDGVSFSMYPGEIYVLLGHNGAGKTTSISCLTGLVRPTAGNATLFGNPLWAFLQTTEGRKQVGICPQHNVLWTELTCMEHATLFGAFRGLSRAIAQSSSVDILAQCGLSAKGGAQAKALSGGMKRKLCLALALVGEPRICFLDEPTSGMDPTARRDTWDLLRRQKEGRIMVLTTHYMDEADVLGDRIGIMAKGRMQCLGSPVFLKKHYGCGYNVNFELEDGSTKRQTRELVANELAGYSEVRAMSEAGSELVLLVDFSASKAFPKLFAKLDDEGTRKTLGLRGWSIAVCHLEEVFIRVAAGQKTAAAPTSKSAEHLFAASGEADGDVDEELQPNVCRQVGVMLAKRARYTVRDPLLLFCQLLCPCIAFAVILGIMQGFVTDEAKLDLSLDLYNDPAVDAGHPRTVIPWAAVESNVDMTAVGQSTVSMGLADKAPGLSFEPGATCTPDHDPSDVLWDQQCSDETCWATACQAEDGTLNRSLASYARAFGCGLLGTAGDDAASRYAAVLPVSVNASGASSIVLGVNLSAIHIAPIGLNLGSNLLRREAGVPGHVKVASHPFPQTDRQRSDFFGGDGLLLSLALILPAFIFPFPTAFAAAYVIREKETGVKAQHLMSGVGVASYWITNIFADVLIFCAALAFVLILALAFGADAVTGGDAVLALVIFSLAQVPFGYLIGSLCSTAATAQNFVLAFNMGVCFVFGTVGFLMRLTNICTEPLGLPARPAECAVKFSDWLDPIFRFVPGYSLAEALQLIGSVNMALKATPLSARSAEWYVECEDAVKYLERVPWACVDGPLDYGAAGGPLTHMGAAALLYMLTIVLIDLLQLHPRLRKLFHYEAPAIPKPEGWEDEAVLKEASSMPLTSEAAVHVSNVRKVYGPVGLNKCCGSMKSALHAVKGVNFGMSYGEVFGLLGTNGAGKSTMFNMIAGHFSPTEGAITVAGLDMSTGAGSRRARTRTGYCPQDNALLEMMTTREHLFFYSNLKGVPSAAIPMVVEAKLEQLGLASFADNYAANLSGGNKRKLMVACALIGDPPIILADEPSAGMDPVARRFMWGVLQNVSARRKRSSVLLSTHSMEECEALCARSAIMVNGVFRTIGSNREIRARYGGAYELMCKVSRPTDAQLEALTSKWGQPEDARLGKRWAAEAMKDNEFIVAALDGPSSPFVDASATVAPKVLAEWWIYTARFQNLHAFVPSMCYSAEIVEWQGPMSQYKIWSHSSLGDLFTHMEERKDSLEITEYSLSATTLEQIFNSFARQQEGQDRLEASEQQPAHAAHDLSRFLAIARGKAKVVPVAVPTADMIAAMTKPLDGQRVSAFLVDNSKLKAVTPGLGYRTAKDLGAMASAEAFVGAVWGSTVQGVETGDGWLQVGQWFLPLKAQDVAVVVPKYTQGDSAATAPSAQVIGAPVSA</sequence>
<name>A0ABN9U8H7_9DINO</name>
<dbReference type="SMART" id="SM00382">
    <property type="entry name" value="AAA"/>
    <property type="match status" value="2"/>
</dbReference>
<dbReference type="Proteomes" id="UP001189429">
    <property type="component" value="Unassembled WGS sequence"/>
</dbReference>
<dbReference type="PANTHER" id="PTHR19229">
    <property type="entry name" value="ATP-BINDING CASSETTE TRANSPORTER SUBFAMILY A ABCA"/>
    <property type="match status" value="1"/>
</dbReference>
<keyword evidence="6" id="KW-0547">Nucleotide-binding</keyword>
<feature type="transmembrane region" description="Helical" evidence="10">
    <location>
        <begin position="328"/>
        <end position="344"/>
    </location>
</feature>
<keyword evidence="5" id="KW-0677">Repeat</keyword>
<dbReference type="CDD" id="cd03263">
    <property type="entry name" value="ABC_subfamily_A"/>
    <property type="match status" value="2"/>
</dbReference>
<comment type="caution">
    <text evidence="12">The sequence shown here is derived from an EMBL/GenBank/DDBJ whole genome shotgun (WGS) entry which is preliminary data.</text>
</comment>
<dbReference type="InterPro" id="IPR013525">
    <property type="entry name" value="ABC2_TM"/>
</dbReference>
<evidence type="ECO:0000256" key="4">
    <source>
        <dbReference type="ARBA" id="ARBA00022692"/>
    </source>
</evidence>
<dbReference type="InterPro" id="IPR026082">
    <property type="entry name" value="ABCA"/>
</dbReference>
<gene>
    <name evidence="12" type="ORF">PCOR1329_LOCUS46182</name>
</gene>
<keyword evidence="3" id="KW-0813">Transport</keyword>
<evidence type="ECO:0000256" key="9">
    <source>
        <dbReference type="ARBA" id="ARBA00023136"/>
    </source>
</evidence>
<dbReference type="PANTHER" id="PTHR19229:SF36">
    <property type="entry name" value="ATP-BINDING CASSETTE SUB-FAMILY A MEMBER 2"/>
    <property type="match status" value="1"/>
</dbReference>
<evidence type="ECO:0000313" key="13">
    <source>
        <dbReference type="Proteomes" id="UP001189429"/>
    </source>
</evidence>
<dbReference type="InterPro" id="IPR003439">
    <property type="entry name" value="ABC_transporter-like_ATP-bd"/>
</dbReference>
<reference evidence="12" key="1">
    <citation type="submission" date="2023-10" db="EMBL/GenBank/DDBJ databases">
        <authorList>
            <person name="Chen Y."/>
            <person name="Shah S."/>
            <person name="Dougan E. K."/>
            <person name="Thang M."/>
            <person name="Chan C."/>
        </authorList>
    </citation>
    <scope>NUCLEOTIDE SEQUENCE [LARGE SCALE GENOMIC DNA]</scope>
</reference>
<feature type="domain" description="ABC transporter" evidence="11">
    <location>
        <begin position="478"/>
        <end position="713"/>
    </location>
</feature>
<accession>A0ABN9U8H7</accession>
<comment type="subcellular location">
    <subcellularLocation>
        <location evidence="1">Membrane</location>
        <topology evidence="1">Multi-pass membrane protein</topology>
    </subcellularLocation>
</comment>
<dbReference type="Pfam" id="PF00005">
    <property type="entry name" value="ABC_tran"/>
    <property type="match status" value="2"/>
</dbReference>
<proteinExistence type="inferred from homology"/>
<evidence type="ECO:0000313" key="12">
    <source>
        <dbReference type="EMBL" id="CAK0855454.1"/>
    </source>
</evidence>
<feature type="transmembrane region" description="Helical" evidence="10">
    <location>
        <begin position="1071"/>
        <end position="1096"/>
    </location>
</feature>
<dbReference type="Pfam" id="PF12698">
    <property type="entry name" value="ABC2_membrane_3"/>
    <property type="match status" value="2"/>
</dbReference>
<evidence type="ECO:0000256" key="3">
    <source>
        <dbReference type="ARBA" id="ARBA00022448"/>
    </source>
</evidence>
<feature type="transmembrane region" description="Helical" evidence="10">
    <location>
        <begin position="1153"/>
        <end position="1172"/>
    </location>
</feature>
<keyword evidence="9 10" id="KW-0472">Membrane</keyword>
<evidence type="ECO:0000256" key="5">
    <source>
        <dbReference type="ARBA" id="ARBA00022737"/>
    </source>
</evidence>
<dbReference type="InterPro" id="IPR017871">
    <property type="entry name" value="ABC_transporter-like_CS"/>
</dbReference>
<dbReference type="PROSITE" id="PS50893">
    <property type="entry name" value="ABC_TRANSPORTER_2"/>
    <property type="match status" value="2"/>
</dbReference>
<evidence type="ECO:0000256" key="6">
    <source>
        <dbReference type="ARBA" id="ARBA00022741"/>
    </source>
</evidence>